<dbReference type="PROSITE" id="PS51163">
    <property type="entry name" value="YRDC"/>
    <property type="match status" value="1"/>
</dbReference>
<dbReference type="Gene3D" id="3.30.420.360">
    <property type="match status" value="1"/>
</dbReference>
<dbReference type="Pfam" id="PF07503">
    <property type="entry name" value="zf-HYPF"/>
    <property type="match status" value="2"/>
</dbReference>
<dbReference type="PIRSF" id="PIRSF006256">
    <property type="entry name" value="CMPcnvr_hdrg_mat"/>
    <property type="match status" value="1"/>
</dbReference>
<keyword evidence="9" id="KW-0378">Hydrolase</keyword>
<comment type="catalytic activity">
    <reaction evidence="7">
        <text>C-terminal L-cysteinyl-[HypE protein] + carbamoyl phosphate + ATP + H2O = C-terminal S-carboxamide-L-cysteinyl-[HypE protein] + AMP + phosphate + diphosphate + H(+)</text>
        <dbReference type="Rhea" id="RHEA:55636"/>
        <dbReference type="Rhea" id="RHEA-COMP:14247"/>
        <dbReference type="Rhea" id="RHEA-COMP:14392"/>
        <dbReference type="ChEBI" id="CHEBI:15377"/>
        <dbReference type="ChEBI" id="CHEBI:15378"/>
        <dbReference type="ChEBI" id="CHEBI:30616"/>
        <dbReference type="ChEBI" id="CHEBI:33019"/>
        <dbReference type="ChEBI" id="CHEBI:43474"/>
        <dbReference type="ChEBI" id="CHEBI:58228"/>
        <dbReference type="ChEBI" id="CHEBI:76913"/>
        <dbReference type="ChEBI" id="CHEBI:139126"/>
        <dbReference type="ChEBI" id="CHEBI:456215"/>
    </reaction>
</comment>
<dbReference type="SUPFAM" id="SSF55821">
    <property type="entry name" value="YrdC/RibB"/>
    <property type="match status" value="1"/>
</dbReference>
<dbReference type="InterPro" id="IPR055128">
    <property type="entry name" value="HypF_C_2"/>
</dbReference>
<keyword evidence="6" id="KW-0862">Zinc</keyword>
<comment type="caution">
    <text evidence="12">The sequence shown here is derived from an EMBL/GenBank/DDBJ whole genome shotgun (WGS) entry which is preliminary data.</text>
</comment>
<dbReference type="InterPro" id="IPR001792">
    <property type="entry name" value="Acylphosphatase-like_dom"/>
</dbReference>
<dbReference type="GO" id="GO:0016743">
    <property type="term" value="F:carboxyl- or carbamoyltransferase activity"/>
    <property type="evidence" value="ECO:0007669"/>
    <property type="project" value="UniProtKB-UniRule"/>
</dbReference>
<evidence type="ECO:0000256" key="6">
    <source>
        <dbReference type="ARBA" id="ARBA00022833"/>
    </source>
</evidence>
<dbReference type="Pfam" id="PF22521">
    <property type="entry name" value="HypF_C_2"/>
    <property type="match status" value="1"/>
</dbReference>
<dbReference type="InterPro" id="IPR036046">
    <property type="entry name" value="Acylphosphatase-like_dom_sf"/>
</dbReference>
<proteinExistence type="inferred from homology"/>
<dbReference type="FunFam" id="3.30.420.40:FF:000124">
    <property type="entry name" value="Carbamoyltransferase HypF"/>
    <property type="match status" value="1"/>
</dbReference>
<protein>
    <recommendedName>
        <fullName evidence="8">Carbamoyltransferase</fullName>
        <ecNumber evidence="8">6.2.-.-</ecNumber>
    </recommendedName>
</protein>
<feature type="domain" description="Acylphosphatase-like" evidence="10">
    <location>
        <begin position="3"/>
        <end position="90"/>
    </location>
</feature>
<dbReference type="Gene3D" id="3.90.870.50">
    <property type="match status" value="1"/>
</dbReference>
<dbReference type="InterPro" id="IPR017968">
    <property type="entry name" value="Acylphosphatase_CS"/>
</dbReference>
<dbReference type="GO" id="GO:0008270">
    <property type="term" value="F:zinc ion binding"/>
    <property type="evidence" value="ECO:0007669"/>
    <property type="project" value="UniProtKB-KW"/>
</dbReference>
<evidence type="ECO:0000256" key="5">
    <source>
        <dbReference type="ARBA" id="ARBA00022771"/>
    </source>
</evidence>
<dbReference type="PROSITE" id="PS00150">
    <property type="entry name" value="ACYLPHOSPHATASE_1"/>
    <property type="match status" value="1"/>
</dbReference>
<comment type="catalytic activity">
    <reaction evidence="9">
        <text>an acyl phosphate + H2O = a carboxylate + phosphate + H(+)</text>
        <dbReference type="Rhea" id="RHEA:14965"/>
        <dbReference type="ChEBI" id="CHEBI:15377"/>
        <dbReference type="ChEBI" id="CHEBI:15378"/>
        <dbReference type="ChEBI" id="CHEBI:29067"/>
        <dbReference type="ChEBI" id="CHEBI:43474"/>
        <dbReference type="ChEBI" id="CHEBI:59918"/>
        <dbReference type="EC" id="3.6.1.7"/>
    </reaction>
</comment>
<dbReference type="InterPro" id="IPR017945">
    <property type="entry name" value="DHBP_synth_RibB-like_a/b_dom"/>
</dbReference>
<accession>A0A4Q1AW41</accession>
<evidence type="ECO:0000256" key="4">
    <source>
        <dbReference type="ARBA" id="ARBA00022723"/>
    </source>
</evidence>
<evidence type="ECO:0000259" key="10">
    <source>
        <dbReference type="PROSITE" id="PS51160"/>
    </source>
</evidence>
<dbReference type="UniPathway" id="UPA00335"/>
<dbReference type="SUPFAM" id="SSF54975">
    <property type="entry name" value="Acylphosphatase/BLUF domain-like"/>
    <property type="match status" value="1"/>
</dbReference>
<dbReference type="RefSeq" id="WP_129060028.1">
    <property type="nucleotide sequence ID" value="NZ_NXIE01000001.1"/>
</dbReference>
<dbReference type="Gene3D" id="3.30.110.120">
    <property type="match status" value="1"/>
</dbReference>
<dbReference type="GO" id="GO:0003725">
    <property type="term" value="F:double-stranded RNA binding"/>
    <property type="evidence" value="ECO:0007669"/>
    <property type="project" value="InterPro"/>
</dbReference>
<name>A0A4Q1AW41_9BACT</name>
<dbReference type="GO" id="GO:0016874">
    <property type="term" value="F:ligase activity"/>
    <property type="evidence" value="ECO:0007669"/>
    <property type="project" value="UniProtKB-UniRule"/>
</dbReference>
<evidence type="ECO:0000256" key="7">
    <source>
        <dbReference type="ARBA" id="ARBA00048220"/>
    </source>
</evidence>
<feature type="active site" evidence="9">
    <location>
        <position position="36"/>
    </location>
</feature>
<evidence type="ECO:0000313" key="12">
    <source>
        <dbReference type="EMBL" id="RXK13918.1"/>
    </source>
</evidence>
<dbReference type="Pfam" id="PF01300">
    <property type="entry name" value="Sua5_yciO_yrdC"/>
    <property type="match status" value="1"/>
</dbReference>
<evidence type="ECO:0000256" key="9">
    <source>
        <dbReference type="PROSITE-ProRule" id="PRU00520"/>
    </source>
</evidence>
<sequence>MLTYKIRVKGIVQGVGFRPFIFNLALKYSINGWVNNDEKGVNILIFSSKENTENFIRELEEKPPPLSKIDSIEIEELNSTKIYTKFEIKKSKINNNKSTIISPDIAVCQDCIDDINDESNFRENYALTNCTNCGPRYSIIKTVPYDRCNTSMAEFTLCEACEKEYKEPTNRRYHAQPIACEKCGPEVSLYDGNNKKIFSSLEAIKEVAKLINSGKIIAIKGLGGFHLVCDGTNEESVKNLRQRKNRPEKPFAVMFKSIEEIKEHTFLSEKEEELLNSKEKPIVLVRKKNKSGLSNSVAPNIDRLGCFIAYTPLHYILFRYLNNPIVATSANLKDEPIIRFKDEILKKLADVVDFVLDFNRDIVNACDDSVVQVVNDDISKLRNARGYAPTSLKLEKKVSKKILALGANQKSTIALAFEDNLILSPHIGDLNSIESMEYFKRTIETFKNFYDFEPDVIVCDKHPNYENTKWAKTLNKELVFVQHHYAHILSTMAEYKLKEKVLGFAFDGTGYGDDGNIWGGEVFICNNKSYERAYHLKYFKLLGGEKAVKEPKRVALSLLFEEFTLEEVLSLESSVVKQFSKKEIKMLHMAWVKGLNSPLTSSMGRLFDAIASLSNLVHIQSYEGQTGLAIEQNYDKTIVENFDFEVINNQIDLSPMINQILKEKEIKVICSKFINTLVEIILYISKDYEKLPLVLSGGVFQNKTLIDLVCKKLKEMKRKYFYSKQIPLNDGGISIGQIYYIS</sequence>
<feature type="active site" evidence="9">
    <location>
        <position position="18"/>
    </location>
</feature>
<evidence type="ECO:0000256" key="2">
    <source>
        <dbReference type="ARBA" id="ARBA00008097"/>
    </source>
</evidence>
<dbReference type="PANTHER" id="PTHR42959">
    <property type="entry name" value="CARBAMOYLTRANSFERASE"/>
    <property type="match status" value="1"/>
</dbReference>
<gene>
    <name evidence="12" type="primary">hypF</name>
    <name evidence="12" type="ORF">CP965_00270</name>
</gene>
<dbReference type="NCBIfam" id="TIGR00143">
    <property type="entry name" value="hypF"/>
    <property type="match status" value="1"/>
</dbReference>
<keyword evidence="13" id="KW-1185">Reference proteome</keyword>
<dbReference type="InterPro" id="IPR011125">
    <property type="entry name" value="Znf_HypF"/>
</dbReference>
<evidence type="ECO:0000259" key="11">
    <source>
        <dbReference type="PROSITE" id="PS51163"/>
    </source>
</evidence>
<reference evidence="12 13" key="1">
    <citation type="submission" date="2017-09" db="EMBL/GenBank/DDBJ databases">
        <title>Genomics of the genus Arcobacter.</title>
        <authorList>
            <person name="Perez-Cataluna A."/>
            <person name="Figueras M.J."/>
            <person name="Salas-Masso N."/>
        </authorList>
    </citation>
    <scope>NUCLEOTIDE SEQUENCE [LARGE SCALE GENOMIC DNA]</scope>
    <source>
        <strain evidence="12 13">F156-34</strain>
    </source>
</reference>
<comment type="pathway">
    <text evidence="1">Protein modification; [NiFe] hydrogenase maturation.</text>
</comment>
<dbReference type="InterPro" id="IPR041440">
    <property type="entry name" value="HypF_C"/>
</dbReference>
<dbReference type="EMBL" id="NXIE01000001">
    <property type="protein sequence ID" value="RXK13918.1"/>
    <property type="molecule type" value="Genomic_DNA"/>
</dbReference>
<evidence type="ECO:0000256" key="1">
    <source>
        <dbReference type="ARBA" id="ARBA00004711"/>
    </source>
</evidence>
<evidence type="ECO:0000256" key="3">
    <source>
        <dbReference type="ARBA" id="ARBA00022598"/>
    </source>
</evidence>
<dbReference type="Proteomes" id="UP000289718">
    <property type="component" value="Unassembled WGS sequence"/>
</dbReference>
<feature type="domain" description="YrdC-like" evidence="11">
    <location>
        <begin position="201"/>
        <end position="386"/>
    </location>
</feature>
<keyword evidence="3" id="KW-0436">Ligase</keyword>
<dbReference type="Gene3D" id="3.30.420.40">
    <property type="match status" value="1"/>
</dbReference>
<dbReference type="GO" id="GO:0051604">
    <property type="term" value="P:protein maturation"/>
    <property type="evidence" value="ECO:0007669"/>
    <property type="project" value="TreeGrafter"/>
</dbReference>
<evidence type="ECO:0000256" key="8">
    <source>
        <dbReference type="PIRNR" id="PIRNR006256"/>
    </source>
</evidence>
<dbReference type="OrthoDB" id="9808093at2"/>
<dbReference type="PROSITE" id="PS51160">
    <property type="entry name" value="ACYLPHOSPHATASE_3"/>
    <property type="match status" value="1"/>
</dbReference>
<dbReference type="Pfam" id="PF17788">
    <property type="entry name" value="HypF_C"/>
    <property type="match status" value="1"/>
</dbReference>
<dbReference type="PANTHER" id="PTHR42959:SF1">
    <property type="entry name" value="CARBAMOYLTRANSFERASE HYPF"/>
    <property type="match status" value="1"/>
</dbReference>
<keyword evidence="12" id="KW-0808">Transferase</keyword>
<dbReference type="InterPro" id="IPR004421">
    <property type="entry name" value="Carbamoyltransferase_HypF"/>
</dbReference>
<dbReference type="Pfam" id="PF00708">
    <property type="entry name" value="Acylphosphatase"/>
    <property type="match status" value="1"/>
</dbReference>
<dbReference type="GO" id="GO:0003998">
    <property type="term" value="F:acylphosphatase activity"/>
    <property type="evidence" value="ECO:0007669"/>
    <property type="project" value="UniProtKB-EC"/>
</dbReference>
<dbReference type="EC" id="6.2.-.-" evidence="8"/>
<comment type="similarity">
    <text evidence="2 8">Belongs to the carbamoyltransferase HypF family.</text>
</comment>
<dbReference type="InterPro" id="IPR051060">
    <property type="entry name" value="Carbamoyltrans_HypF-like"/>
</dbReference>
<dbReference type="AlphaFoldDB" id="A0A4Q1AW41"/>
<keyword evidence="4" id="KW-0479">Metal-binding</keyword>
<keyword evidence="5" id="KW-0863">Zinc-finger</keyword>
<evidence type="ECO:0000313" key="13">
    <source>
        <dbReference type="Proteomes" id="UP000289718"/>
    </source>
</evidence>
<dbReference type="InterPro" id="IPR006070">
    <property type="entry name" value="Sua5-like_dom"/>
</dbReference>
<organism evidence="12 13">
    <name type="scientific">Halarcobacter mediterraneus</name>
    <dbReference type="NCBI Taxonomy" id="2023153"/>
    <lineage>
        <taxon>Bacteria</taxon>
        <taxon>Pseudomonadati</taxon>
        <taxon>Campylobacterota</taxon>
        <taxon>Epsilonproteobacteria</taxon>
        <taxon>Campylobacterales</taxon>
        <taxon>Arcobacteraceae</taxon>
        <taxon>Halarcobacter</taxon>
    </lineage>
</organism>